<feature type="compositionally biased region" description="Basic and acidic residues" evidence="1">
    <location>
        <begin position="51"/>
        <end position="60"/>
    </location>
</feature>
<dbReference type="GeneID" id="7840413"/>
<dbReference type="Pfam" id="PF00612">
    <property type="entry name" value="IQ"/>
    <property type="match status" value="1"/>
</dbReference>
<sequence length="111" mass="13395">MIDLNLNDQLNILKIQAFFRGFLVRKQICTQAKMEMQYFMNIFESNNQAQDGDRSFEKQQRIQSDSQEEFSSIEQRKQYAIQNINKIKKMIEVLNKSIMDRKQYLQQSQIY</sequence>
<name>I7M2Y8_TETTS</name>
<dbReference type="InterPro" id="IPR000048">
    <property type="entry name" value="IQ_motif_EF-hand-BS"/>
</dbReference>
<dbReference type="InParanoid" id="I7M2Y8"/>
<dbReference type="EMBL" id="GG662564">
    <property type="protein sequence ID" value="EAS01643.2"/>
    <property type="molecule type" value="Genomic_DNA"/>
</dbReference>
<feature type="region of interest" description="Disordered" evidence="1">
    <location>
        <begin position="50"/>
        <end position="70"/>
    </location>
</feature>
<evidence type="ECO:0000313" key="3">
    <source>
        <dbReference type="Proteomes" id="UP000009168"/>
    </source>
</evidence>
<dbReference type="PROSITE" id="PS50096">
    <property type="entry name" value="IQ"/>
    <property type="match status" value="1"/>
</dbReference>
<dbReference type="Proteomes" id="UP000009168">
    <property type="component" value="Unassembled WGS sequence"/>
</dbReference>
<protein>
    <submittedName>
        <fullName evidence="2">IQ calmodulin-binding motif protein</fullName>
    </submittedName>
</protein>
<evidence type="ECO:0000256" key="1">
    <source>
        <dbReference type="SAM" id="MobiDB-lite"/>
    </source>
</evidence>
<dbReference type="KEGG" id="tet:TTHERM_00933320"/>
<gene>
    <name evidence="2" type="ORF">TTHERM_00933320</name>
</gene>
<proteinExistence type="predicted"/>
<accession>I7M2Y8</accession>
<evidence type="ECO:0000313" key="2">
    <source>
        <dbReference type="EMBL" id="EAS01643.2"/>
    </source>
</evidence>
<keyword evidence="3" id="KW-1185">Reference proteome</keyword>
<dbReference type="RefSeq" id="XP_001021888.2">
    <property type="nucleotide sequence ID" value="XM_001021888.3"/>
</dbReference>
<reference evidence="3" key="1">
    <citation type="journal article" date="2006" name="PLoS Biol.">
        <title>Macronuclear genome sequence of the ciliate Tetrahymena thermophila, a model eukaryote.</title>
        <authorList>
            <person name="Eisen J.A."/>
            <person name="Coyne R.S."/>
            <person name="Wu M."/>
            <person name="Wu D."/>
            <person name="Thiagarajan M."/>
            <person name="Wortman J.R."/>
            <person name="Badger J.H."/>
            <person name="Ren Q."/>
            <person name="Amedeo P."/>
            <person name="Jones K.M."/>
            <person name="Tallon L.J."/>
            <person name="Delcher A.L."/>
            <person name="Salzberg S.L."/>
            <person name="Silva J.C."/>
            <person name="Haas B.J."/>
            <person name="Majoros W.H."/>
            <person name="Farzad M."/>
            <person name="Carlton J.M."/>
            <person name="Smith R.K. Jr."/>
            <person name="Garg J."/>
            <person name="Pearlman R.E."/>
            <person name="Karrer K.M."/>
            <person name="Sun L."/>
            <person name="Manning G."/>
            <person name="Elde N.C."/>
            <person name="Turkewitz A.P."/>
            <person name="Asai D.J."/>
            <person name="Wilkes D.E."/>
            <person name="Wang Y."/>
            <person name="Cai H."/>
            <person name="Collins K."/>
            <person name="Stewart B.A."/>
            <person name="Lee S.R."/>
            <person name="Wilamowska K."/>
            <person name="Weinberg Z."/>
            <person name="Ruzzo W.L."/>
            <person name="Wloga D."/>
            <person name="Gaertig J."/>
            <person name="Frankel J."/>
            <person name="Tsao C.-C."/>
            <person name="Gorovsky M.A."/>
            <person name="Keeling P.J."/>
            <person name="Waller R.F."/>
            <person name="Patron N.J."/>
            <person name="Cherry J.M."/>
            <person name="Stover N.A."/>
            <person name="Krieger C.J."/>
            <person name="del Toro C."/>
            <person name="Ryder H.F."/>
            <person name="Williamson S.C."/>
            <person name="Barbeau R.A."/>
            <person name="Hamilton E.P."/>
            <person name="Orias E."/>
        </authorList>
    </citation>
    <scope>NUCLEOTIDE SEQUENCE [LARGE SCALE GENOMIC DNA]</scope>
    <source>
        <strain evidence="3">SB210</strain>
    </source>
</reference>
<organism evidence="2 3">
    <name type="scientific">Tetrahymena thermophila (strain SB210)</name>
    <dbReference type="NCBI Taxonomy" id="312017"/>
    <lineage>
        <taxon>Eukaryota</taxon>
        <taxon>Sar</taxon>
        <taxon>Alveolata</taxon>
        <taxon>Ciliophora</taxon>
        <taxon>Intramacronucleata</taxon>
        <taxon>Oligohymenophorea</taxon>
        <taxon>Hymenostomatida</taxon>
        <taxon>Tetrahymenina</taxon>
        <taxon>Tetrahymenidae</taxon>
        <taxon>Tetrahymena</taxon>
    </lineage>
</organism>
<feature type="compositionally biased region" description="Polar residues" evidence="1">
    <location>
        <begin position="61"/>
        <end position="70"/>
    </location>
</feature>
<dbReference type="AlphaFoldDB" id="I7M2Y8"/>